<name>A0ABU7DPK8_9TELE</name>
<feature type="region of interest" description="Disordered" evidence="1">
    <location>
        <begin position="24"/>
        <end position="103"/>
    </location>
</feature>
<gene>
    <name evidence="2" type="ORF">CHARACLAT_028710</name>
</gene>
<protein>
    <submittedName>
        <fullName evidence="2">Uncharacterized protein</fullName>
    </submittedName>
</protein>
<evidence type="ECO:0000256" key="1">
    <source>
        <dbReference type="SAM" id="MobiDB-lite"/>
    </source>
</evidence>
<proteinExistence type="predicted"/>
<dbReference type="Proteomes" id="UP001352852">
    <property type="component" value="Unassembled WGS sequence"/>
</dbReference>
<reference evidence="2 3" key="1">
    <citation type="submission" date="2021-06" db="EMBL/GenBank/DDBJ databases">
        <authorList>
            <person name="Palmer J.M."/>
        </authorList>
    </citation>
    <scope>NUCLEOTIDE SEQUENCE [LARGE SCALE GENOMIC DNA]</scope>
    <source>
        <strain evidence="2 3">CL_MEX2019</strain>
        <tissue evidence="2">Muscle</tissue>
    </source>
</reference>
<comment type="caution">
    <text evidence="2">The sequence shown here is derived from an EMBL/GenBank/DDBJ whole genome shotgun (WGS) entry which is preliminary data.</text>
</comment>
<evidence type="ECO:0000313" key="3">
    <source>
        <dbReference type="Proteomes" id="UP001352852"/>
    </source>
</evidence>
<accession>A0ABU7DPK8</accession>
<dbReference type="EMBL" id="JAHUTJ010028478">
    <property type="protein sequence ID" value="MED6275664.1"/>
    <property type="molecule type" value="Genomic_DNA"/>
</dbReference>
<organism evidence="2 3">
    <name type="scientific">Characodon lateralis</name>
    <dbReference type="NCBI Taxonomy" id="208331"/>
    <lineage>
        <taxon>Eukaryota</taxon>
        <taxon>Metazoa</taxon>
        <taxon>Chordata</taxon>
        <taxon>Craniata</taxon>
        <taxon>Vertebrata</taxon>
        <taxon>Euteleostomi</taxon>
        <taxon>Actinopterygii</taxon>
        <taxon>Neopterygii</taxon>
        <taxon>Teleostei</taxon>
        <taxon>Neoteleostei</taxon>
        <taxon>Acanthomorphata</taxon>
        <taxon>Ovalentaria</taxon>
        <taxon>Atherinomorphae</taxon>
        <taxon>Cyprinodontiformes</taxon>
        <taxon>Goodeidae</taxon>
        <taxon>Characodon</taxon>
    </lineage>
</organism>
<feature type="compositionally biased region" description="Basic and acidic residues" evidence="1">
    <location>
        <begin position="24"/>
        <end position="33"/>
    </location>
</feature>
<evidence type="ECO:0000313" key="2">
    <source>
        <dbReference type="EMBL" id="MED6275664.1"/>
    </source>
</evidence>
<keyword evidence="3" id="KW-1185">Reference proteome</keyword>
<sequence length="103" mass="11593">MLAALIRLFSIDNLWIRCLTEVQKMEGWDRAEPPETICPSMRSDQSKDRPPDFSNEPGPSDPEDQNHRQKAEPPGSSCPSMRSDLSKHESPDFSNEPGPSEPE</sequence>